<feature type="transmembrane region" description="Helical" evidence="1">
    <location>
        <begin position="116"/>
        <end position="133"/>
    </location>
</feature>
<accession>A0ABQ8QXX2</accession>
<dbReference type="Proteomes" id="UP001152024">
    <property type="component" value="Unassembled WGS sequence"/>
</dbReference>
<dbReference type="Gene3D" id="3.40.50.300">
    <property type="entry name" value="P-loop containing nucleotide triphosphate hydrolases"/>
    <property type="match status" value="1"/>
</dbReference>
<proteinExistence type="predicted"/>
<keyword evidence="1" id="KW-0812">Transmembrane</keyword>
<keyword evidence="1" id="KW-0472">Membrane</keyword>
<keyword evidence="1" id="KW-1133">Transmembrane helix</keyword>
<dbReference type="Pfam" id="PF26640">
    <property type="entry name" value="DUF8212"/>
    <property type="match status" value="1"/>
</dbReference>
<feature type="domain" description="DUF8212" evidence="3">
    <location>
        <begin position="137"/>
        <end position="230"/>
    </location>
</feature>
<dbReference type="PRINTS" id="PR00364">
    <property type="entry name" value="DISEASERSIST"/>
</dbReference>
<comment type="caution">
    <text evidence="4">The sequence shown here is derived from an EMBL/GenBank/DDBJ whole genome shotgun (WGS) entry which is preliminary data.</text>
</comment>
<evidence type="ECO:0000256" key="1">
    <source>
        <dbReference type="SAM" id="Phobius"/>
    </source>
</evidence>
<evidence type="ECO:0000313" key="5">
    <source>
        <dbReference type="Proteomes" id="UP001152024"/>
    </source>
</evidence>
<dbReference type="EMBL" id="JAOQBH010000029">
    <property type="protein sequence ID" value="KAJ4113929.1"/>
    <property type="molecule type" value="Genomic_DNA"/>
</dbReference>
<dbReference type="PANTHER" id="PTHR10622">
    <property type="entry name" value="HET DOMAIN-CONTAINING PROTEIN"/>
    <property type="match status" value="1"/>
</dbReference>
<reference evidence="4" key="1">
    <citation type="submission" date="2022-09" db="EMBL/GenBank/DDBJ databases">
        <title>Fusarium specimens isolated from Avocado Roots.</title>
        <authorList>
            <person name="Stajich J."/>
            <person name="Roper C."/>
            <person name="Heimlech-Rivalta G."/>
        </authorList>
    </citation>
    <scope>NUCLEOTIDE SEQUENCE</scope>
    <source>
        <strain evidence="4">CF00095</strain>
    </source>
</reference>
<protein>
    <recommendedName>
        <fullName evidence="6">NB-ARC domain-containing protein</fullName>
    </recommendedName>
</protein>
<keyword evidence="5" id="KW-1185">Reference proteome</keyword>
<dbReference type="Pfam" id="PF00931">
    <property type="entry name" value="NB-ARC"/>
    <property type="match status" value="1"/>
</dbReference>
<dbReference type="InterPro" id="IPR002182">
    <property type="entry name" value="NB-ARC"/>
</dbReference>
<sequence>MFAYYEQARVCYTLLDDVTIEPALPEGSLPRGFTQSLWFTRGWTLQELIAPKLVRFFDSKWSFIGSKTDDFMLPTLVSVTNIDEIVLRVPSSTRVISISKKMSWAAKRKTTRKEDVAYCLMGIFGVFMSPLYGEGAHAFIRLQEAIMKVSNDHTIFAWTSPPTETLIHGLESVTTMLALSPSQFKDSANFQSLPHNKHNNTLQERYRLDYTSTNAGLSIRLPLLMIDEPNCLFVAFLACSDETPPVQTAILLKTSEGAPAGHFWRTSCNFGPTERHNARWLTCTGREEVTTQDIYVLPRFAPLSEVTIEPAWKQTTVTISSSEGAADKSLKLISDLHHDGEPAITQLSHLARTRYLISTGQSKEIVKQINAMRLISESLPGPRNRQYCRRLDEPQELIDKLITRKDRTQDCSPGPRICMISGMGGMGKTQMALDFCYHCLDIHMFDMIFWIPSETRHGALAAFHKLALKLELIEDVSPADLQTSKALEIVKAWMSSSGPKESAYGFDQRETRSKWLLVFDNVEDGEMIQEFMPSLGDGCILMTSRDASLGQSFQAEHIKLQPLTTTQSSHLLYKLTGLPGDLTEISKILHGYPLALAQIAKFISSRTLSLDEAIELFKVERPYAPGGVSKHKDQIL</sequence>
<dbReference type="PANTHER" id="PTHR10622:SF10">
    <property type="entry name" value="HET DOMAIN-CONTAINING PROTEIN"/>
    <property type="match status" value="1"/>
</dbReference>
<evidence type="ECO:0000313" key="4">
    <source>
        <dbReference type="EMBL" id="KAJ4113929.1"/>
    </source>
</evidence>
<evidence type="ECO:0000259" key="2">
    <source>
        <dbReference type="Pfam" id="PF00931"/>
    </source>
</evidence>
<evidence type="ECO:0000259" key="3">
    <source>
        <dbReference type="Pfam" id="PF26640"/>
    </source>
</evidence>
<dbReference type="InterPro" id="IPR058525">
    <property type="entry name" value="DUF8212"/>
</dbReference>
<evidence type="ECO:0008006" key="6">
    <source>
        <dbReference type="Google" id="ProtNLM"/>
    </source>
</evidence>
<name>A0ABQ8QXX2_FUSEQ</name>
<dbReference type="SUPFAM" id="SSF52540">
    <property type="entry name" value="P-loop containing nucleoside triphosphate hydrolases"/>
    <property type="match status" value="1"/>
</dbReference>
<feature type="domain" description="NB-ARC" evidence="2">
    <location>
        <begin position="411"/>
        <end position="572"/>
    </location>
</feature>
<dbReference type="InterPro" id="IPR027417">
    <property type="entry name" value="P-loop_NTPase"/>
</dbReference>
<organism evidence="4 5">
    <name type="scientific">Fusarium equiseti</name>
    <name type="common">Fusarium scirpi</name>
    <dbReference type="NCBI Taxonomy" id="61235"/>
    <lineage>
        <taxon>Eukaryota</taxon>
        <taxon>Fungi</taxon>
        <taxon>Dikarya</taxon>
        <taxon>Ascomycota</taxon>
        <taxon>Pezizomycotina</taxon>
        <taxon>Sordariomycetes</taxon>
        <taxon>Hypocreomycetidae</taxon>
        <taxon>Hypocreales</taxon>
        <taxon>Nectriaceae</taxon>
        <taxon>Fusarium</taxon>
        <taxon>Fusarium incarnatum-equiseti species complex</taxon>
    </lineage>
</organism>
<gene>
    <name evidence="4" type="ORF">NW768_011459</name>
</gene>